<dbReference type="STRING" id="370979.SAMN05443663_104318"/>
<evidence type="ECO:0000313" key="2">
    <source>
        <dbReference type="EMBL" id="SHG93991.1"/>
    </source>
</evidence>
<feature type="domain" description="NAD-dependent epimerase/dehydratase" evidence="1">
    <location>
        <begin position="3"/>
        <end position="206"/>
    </location>
</feature>
<organism evidence="2 3">
    <name type="scientific">Flavobacterium defluvii</name>
    <dbReference type="NCBI Taxonomy" id="370979"/>
    <lineage>
        <taxon>Bacteria</taxon>
        <taxon>Pseudomonadati</taxon>
        <taxon>Bacteroidota</taxon>
        <taxon>Flavobacteriia</taxon>
        <taxon>Flavobacteriales</taxon>
        <taxon>Flavobacteriaceae</taxon>
        <taxon>Flavobacterium</taxon>
    </lineage>
</organism>
<dbReference type="Pfam" id="PF01370">
    <property type="entry name" value="Epimerase"/>
    <property type="match status" value="1"/>
</dbReference>
<proteinExistence type="predicted"/>
<protein>
    <submittedName>
        <fullName evidence="2">Nucleoside-diphosphate-sugar epimerase</fullName>
    </submittedName>
</protein>
<dbReference type="EMBL" id="FQWC01000004">
    <property type="protein sequence ID" value="SHG93991.1"/>
    <property type="molecule type" value="Genomic_DNA"/>
</dbReference>
<dbReference type="PANTHER" id="PTHR43245">
    <property type="entry name" value="BIFUNCTIONAL POLYMYXIN RESISTANCE PROTEIN ARNA"/>
    <property type="match status" value="1"/>
</dbReference>
<dbReference type="InterPro" id="IPR050177">
    <property type="entry name" value="Lipid_A_modif_metabolic_enz"/>
</dbReference>
<dbReference type="InterPro" id="IPR001509">
    <property type="entry name" value="Epimerase_deHydtase"/>
</dbReference>
<dbReference type="AlphaFoldDB" id="A0A1M5NWT3"/>
<dbReference type="PANTHER" id="PTHR43245:SF58">
    <property type="entry name" value="BLL5923 PROTEIN"/>
    <property type="match status" value="1"/>
</dbReference>
<dbReference type="Proteomes" id="UP000184071">
    <property type="component" value="Unassembled WGS sequence"/>
</dbReference>
<evidence type="ECO:0000259" key="1">
    <source>
        <dbReference type="Pfam" id="PF01370"/>
    </source>
</evidence>
<dbReference type="InterPro" id="IPR036291">
    <property type="entry name" value="NAD(P)-bd_dom_sf"/>
</dbReference>
<dbReference type="RefSeq" id="WP_073416392.1">
    <property type="nucleotide sequence ID" value="NZ_FQWC01000004.1"/>
</dbReference>
<gene>
    <name evidence="2" type="ORF">SAMN05443663_104318</name>
</gene>
<dbReference type="SUPFAM" id="SSF51735">
    <property type="entry name" value="NAD(P)-binding Rossmann-fold domains"/>
    <property type="match status" value="1"/>
</dbReference>
<dbReference type="OrthoDB" id="329806at2"/>
<sequence length="299" mass="33729">MKVTITGASGFVGLNLQSYLRNHHEINALKVRFENDQKFKFETDAIIHLAGKAHDLKKVSKPSDYYEANFELTKQLFDAFLVSDASVFVFMSSVKASSDKVDGILTEEITPNPQTHYGISKYKAEQYILSNELPEGKRVYIVRPCMIHGPGNKGNLNLLYNIVSKGIPWPLGSFENQRSFLSIENLCFVVKEMIENESIISGVYQVADDLALSTNQLIINLCETLEKKPNILKIPTSFVYGISRVGDFLKLPLNSERLQKLTENYVVSNNKILKAIEKPLPVSTREGLTITFKSFKNKK</sequence>
<keyword evidence="3" id="KW-1185">Reference proteome</keyword>
<reference evidence="3" key="1">
    <citation type="submission" date="2016-11" db="EMBL/GenBank/DDBJ databases">
        <authorList>
            <person name="Varghese N."/>
            <person name="Submissions S."/>
        </authorList>
    </citation>
    <scope>NUCLEOTIDE SEQUENCE [LARGE SCALE GENOMIC DNA]</scope>
    <source>
        <strain evidence="3">DSM 17963</strain>
    </source>
</reference>
<evidence type="ECO:0000313" key="3">
    <source>
        <dbReference type="Proteomes" id="UP000184071"/>
    </source>
</evidence>
<name>A0A1M5NWT3_9FLAO</name>
<accession>A0A1M5NWT3</accession>
<dbReference type="Gene3D" id="3.40.50.720">
    <property type="entry name" value="NAD(P)-binding Rossmann-like Domain"/>
    <property type="match status" value="1"/>
</dbReference>